<dbReference type="PATRIC" id="fig|157838.3.peg.2774"/>
<keyword evidence="1" id="KW-0238">DNA-binding</keyword>
<keyword evidence="4" id="KW-1185">Reference proteome</keyword>
<dbReference type="SMART" id="SM00347">
    <property type="entry name" value="HTH_MARR"/>
    <property type="match status" value="1"/>
</dbReference>
<dbReference type="PANTHER" id="PTHR33164:SF102">
    <property type="entry name" value="TRANSCRIPTIONAL REGULATORY PROTEIN"/>
    <property type="match status" value="1"/>
</dbReference>
<organism evidence="3 4">
    <name type="scientific">Heyndrickxia shackletonii</name>
    <dbReference type="NCBI Taxonomy" id="157838"/>
    <lineage>
        <taxon>Bacteria</taxon>
        <taxon>Bacillati</taxon>
        <taxon>Bacillota</taxon>
        <taxon>Bacilli</taxon>
        <taxon>Bacillales</taxon>
        <taxon>Bacillaceae</taxon>
        <taxon>Heyndrickxia</taxon>
    </lineage>
</organism>
<dbReference type="GO" id="GO:0006950">
    <property type="term" value="P:response to stress"/>
    <property type="evidence" value="ECO:0007669"/>
    <property type="project" value="TreeGrafter"/>
</dbReference>
<dbReference type="InterPro" id="IPR036390">
    <property type="entry name" value="WH_DNA-bd_sf"/>
</dbReference>
<proteinExistence type="predicted"/>
<dbReference type="Pfam" id="PF01047">
    <property type="entry name" value="MarR"/>
    <property type="match status" value="1"/>
</dbReference>
<dbReference type="EMBL" id="LJJC01000004">
    <property type="protein sequence ID" value="KQL54236.1"/>
    <property type="molecule type" value="Genomic_DNA"/>
</dbReference>
<dbReference type="PROSITE" id="PS50995">
    <property type="entry name" value="HTH_MARR_2"/>
    <property type="match status" value="1"/>
</dbReference>
<dbReference type="PANTHER" id="PTHR33164">
    <property type="entry name" value="TRANSCRIPTIONAL REGULATOR, MARR FAMILY"/>
    <property type="match status" value="1"/>
</dbReference>
<dbReference type="InterPro" id="IPR000835">
    <property type="entry name" value="HTH_MarR-typ"/>
</dbReference>
<name>A0A0Q3WXJ1_9BACI</name>
<gene>
    <name evidence="3" type="ORF">AN964_12525</name>
</gene>
<sequence length="148" mass="17014">MNTFNNNILESFSEINRAIYKLEKLEADKHGITVVQLKTIYHINLNPNIGLSELAEKLRLTNSTVSGVVDRLVQNNFVERVIPHTDRRAISLLLSKKGEELLETIFSSDNTTITRLNGLLEIPEEEIQHLLRLHKLVLSKLKFQEEKI</sequence>
<dbReference type="STRING" id="157838.AN964_12525"/>
<accession>A0A0Q3WXJ1</accession>
<comment type="caution">
    <text evidence="3">The sequence shown here is derived from an EMBL/GenBank/DDBJ whole genome shotgun (WGS) entry which is preliminary data.</text>
</comment>
<dbReference type="AlphaFoldDB" id="A0A0Q3WXJ1"/>
<dbReference type="InterPro" id="IPR039422">
    <property type="entry name" value="MarR/SlyA-like"/>
</dbReference>
<evidence type="ECO:0000313" key="3">
    <source>
        <dbReference type="EMBL" id="KQL54236.1"/>
    </source>
</evidence>
<dbReference type="Proteomes" id="UP000051888">
    <property type="component" value="Unassembled WGS sequence"/>
</dbReference>
<feature type="domain" description="HTH marR-type" evidence="2">
    <location>
        <begin position="5"/>
        <end position="139"/>
    </location>
</feature>
<dbReference type="RefSeq" id="WP_055740000.1">
    <property type="nucleotide sequence ID" value="NZ_JAAIWL010000025.1"/>
</dbReference>
<dbReference type="SUPFAM" id="SSF46785">
    <property type="entry name" value="Winged helix' DNA-binding domain"/>
    <property type="match status" value="1"/>
</dbReference>
<dbReference type="Gene3D" id="1.10.10.10">
    <property type="entry name" value="Winged helix-like DNA-binding domain superfamily/Winged helix DNA-binding domain"/>
    <property type="match status" value="1"/>
</dbReference>
<dbReference type="PRINTS" id="PR00598">
    <property type="entry name" value="HTHMARR"/>
</dbReference>
<evidence type="ECO:0000313" key="4">
    <source>
        <dbReference type="Proteomes" id="UP000051888"/>
    </source>
</evidence>
<dbReference type="GO" id="GO:0003677">
    <property type="term" value="F:DNA binding"/>
    <property type="evidence" value="ECO:0007669"/>
    <property type="project" value="UniProtKB-KW"/>
</dbReference>
<protein>
    <recommendedName>
        <fullName evidence="2">HTH marR-type domain-containing protein</fullName>
    </recommendedName>
</protein>
<evidence type="ECO:0000256" key="1">
    <source>
        <dbReference type="ARBA" id="ARBA00023125"/>
    </source>
</evidence>
<evidence type="ECO:0000259" key="2">
    <source>
        <dbReference type="PROSITE" id="PS50995"/>
    </source>
</evidence>
<dbReference type="GO" id="GO:0003700">
    <property type="term" value="F:DNA-binding transcription factor activity"/>
    <property type="evidence" value="ECO:0007669"/>
    <property type="project" value="InterPro"/>
</dbReference>
<dbReference type="OrthoDB" id="49580at2"/>
<dbReference type="InterPro" id="IPR036388">
    <property type="entry name" value="WH-like_DNA-bd_sf"/>
</dbReference>
<reference evidence="3 4" key="1">
    <citation type="submission" date="2015-09" db="EMBL/GenBank/DDBJ databases">
        <title>Genome sequencing project for genomic taxonomy and phylogenomics of Bacillus-like bacteria.</title>
        <authorList>
            <person name="Liu B."/>
            <person name="Wang J."/>
            <person name="Zhu Y."/>
            <person name="Liu G."/>
            <person name="Chen Q."/>
            <person name="Chen Z."/>
            <person name="Lan J."/>
            <person name="Che J."/>
            <person name="Ge C."/>
            <person name="Shi H."/>
            <person name="Pan Z."/>
            <person name="Liu X."/>
        </authorList>
    </citation>
    <scope>NUCLEOTIDE SEQUENCE [LARGE SCALE GENOMIC DNA]</scope>
    <source>
        <strain evidence="3 4">LMG 18435</strain>
    </source>
</reference>